<evidence type="ECO:0000313" key="3">
    <source>
        <dbReference type="Proteomes" id="UP001597199"/>
    </source>
</evidence>
<evidence type="ECO:0000256" key="1">
    <source>
        <dbReference type="SAM" id="Phobius"/>
    </source>
</evidence>
<feature type="transmembrane region" description="Helical" evidence="1">
    <location>
        <begin position="157"/>
        <end position="184"/>
    </location>
</feature>
<dbReference type="Proteomes" id="UP001597199">
    <property type="component" value="Unassembled WGS sequence"/>
</dbReference>
<feature type="transmembrane region" description="Helical" evidence="1">
    <location>
        <begin position="36"/>
        <end position="61"/>
    </location>
</feature>
<reference evidence="3" key="1">
    <citation type="journal article" date="2019" name="Int. J. Syst. Evol. Microbiol.">
        <title>The Global Catalogue of Microorganisms (GCM) 10K type strain sequencing project: providing services to taxonomists for standard genome sequencing and annotation.</title>
        <authorList>
            <consortium name="The Broad Institute Genomics Platform"/>
            <consortium name="The Broad Institute Genome Sequencing Center for Infectious Disease"/>
            <person name="Wu L."/>
            <person name="Ma J."/>
        </authorList>
    </citation>
    <scope>NUCLEOTIDE SEQUENCE [LARGE SCALE GENOMIC DNA]</scope>
    <source>
        <strain evidence="3">CCM 9110</strain>
    </source>
</reference>
<name>A0ABW4BHC7_9LACO</name>
<accession>A0ABW4BHC7</accession>
<dbReference type="RefSeq" id="WP_236000566.1">
    <property type="nucleotide sequence ID" value="NZ_BOLV01000019.1"/>
</dbReference>
<protein>
    <submittedName>
        <fullName evidence="2">ECF transporter S component</fullName>
    </submittedName>
</protein>
<dbReference type="InterPro" id="IPR024529">
    <property type="entry name" value="ECF_trnsprt_substrate-spec"/>
</dbReference>
<feature type="transmembrane region" description="Helical" evidence="1">
    <location>
        <begin position="81"/>
        <end position="102"/>
    </location>
</feature>
<organism evidence="2 3">
    <name type="scientific">Lacticaseibacillus suilingensis</name>
    <dbReference type="NCBI Taxonomy" id="2799577"/>
    <lineage>
        <taxon>Bacteria</taxon>
        <taxon>Bacillati</taxon>
        <taxon>Bacillota</taxon>
        <taxon>Bacilli</taxon>
        <taxon>Lactobacillales</taxon>
        <taxon>Lactobacillaceae</taxon>
        <taxon>Lacticaseibacillus</taxon>
    </lineage>
</organism>
<feature type="transmembrane region" description="Helical" evidence="1">
    <location>
        <begin position="114"/>
        <end position="137"/>
    </location>
</feature>
<evidence type="ECO:0000313" key="2">
    <source>
        <dbReference type="EMBL" id="MFD1399483.1"/>
    </source>
</evidence>
<sequence>MGIFGALIILQAYIPMVGYIRIFPAWPAISTIHLTVILGGVLLGIPGGAGLGLLWGVISLIKAYTSATDPMTLLLFQNPVIAIVPRVMVGIVAAAVFNLIAPKVKTGLGATVKLVAAGILGALTNTGLVIVFTWIFFASRATQVVAGADSANLGLLLMAAFGINAIAEAAMAGIVTPILGRVLLAVQARRR</sequence>
<feature type="transmembrane region" description="Helical" evidence="1">
    <location>
        <begin position="6"/>
        <end position="24"/>
    </location>
</feature>
<keyword evidence="1" id="KW-0812">Transmembrane</keyword>
<dbReference type="Pfam" id="PF12822">
    <property type="entry name" value="ECF_trnsprt"/>
    <property type="match status" value="1"/>
</dbReference>
<gene>
    <name evidence="2" type="ORF">ACFQ41_09200</name>
</gene>
<comment type="caution">
    <text evidence="2">The sequence shown here is derived from an EMBL/GenBank/DDBJ whole genome shotgun (WGS) entry which is preliminary data.</text>
</comment>
<dbReference type="Gene3D" id="1.10.1760.20">
    <property type="match status" value="1"/>
</dbReference>
<proteinExistence type="predicted"/>
<keyword evidence="1" id="KW-1133">Transmembrane helix</keyword>
<keyword evidence="3" id="KW-1185">Reference proteome</keyword>
<dbReference type="EMBL" id="JBHTOA010000033">
    <property type="protein sequence ID" value="MFD1399483.1"/>
    <property type="molecule type" value="Genomic_DNA"/>
</dbReference>
<keyword evidence="1" id="KW-0472">Membrane</keyword>